<dbReference type="InterPro" id="IPR049073">
    <property type="entry name" value="T6SS_VgrG3-like_C"/>
</dbReference>
<protein>
    <recommendedName>
        <fullName evidence="2">Type VI secretion system spike protein VgrG3-like C-terminal domain-containing protein</fullName>
    </recommendedName>
</protein>
<accession>A0A2K2U8N6</accession>
<evidence type="ECO:0000313" key="3">
    <source>
        <dbReference type="EMBL" id="PNV66685.1"/>
    </source>
</evidence>
<evidence type="ECO:0000313" key="4">
    <source>
        <dbReference type="Proteomes" id="UP000236197"/>
    </source>
</evidence>
<dbReference type="AlphaFoldDB" id="A0A2K2U8N6"/>
<feature type="compositionally biased region" description="Pro residues" evidence="1">
    <location>
        <begin position="150"/>
        <end position="170"/>
    </location>
</feature>
<feature type="region of interest" description="Disordered" evidence="1">
    <location>
        <begin position="142"/>
        <end position="170"/>
    </location>
</feature>
<proteinExistence type="predicted"/>
<dbReference type="EMBL" id="PPEK01000041">
    <property type="protein sequence ID" value="PNV66685.1"/>
    <property type="molecule type" value="Genomic_DNA"/>
</dbReference>
<name>A0A2K2U8N6_9ACTN</name>
<feature type="non-terminal residue" evidence="3">
    <location>
        <position position="170"/>
    </location>
</feature>
<reference evidence="4" key="1">
    <citation type="submission" date="2018-01" db="EMBL/GenBank/DDBJ databases">
        <title>Rubneribacter badeniensis gen. nov., sp. nov., and Colonibacter rubneri, gen. nov., sp. nov., WGS of new members of the Eggerthellaceae.</title>
        <authorList>
            <person name="Danylec N."/>
            <person name="Stoll D.A."/>
            <person name="Doetsch A."/>
            <person name="Kulling S.E."/>
            <person name="Huch M."/>
        </authorList>
    </citation>
    <scope>NUCLEOTIDE SEQUENCE [LARGE SCALE GENOMIC DNA]</scope>
    <source>
        <strain evidence="4">ResAG-96</strain>
    </source>
</reference>
<keyword evidence="4" id="KW-1185">Reference proteome</keyword>
<comment type="caution">
    <text evidence="3">The sequence shown here is derived from an EMBL/GenBank/DDBJ whole genome shotgun (WGS) entry which is preliminary data.</text>
</comment>
<evidence type="ECO:0000259" key="2">
    <source>
        <dbReference type="Pfam" id="PF21277"/>
    </source>
</evidence>
<evidence type="ECO:0000256" key="1">
    <source>
        <dbReference type="SAM" id="MobiDB-lite"/>
    </source>
</evidence>
<dbReference type="Pfam" id="PF21277">
    <property type="entry name" value="T6SS_VgrG3-like_C"/>
    <property type="match status" value="1"/>
</dbReference>
<sequence>ANPTEFSGLQDSYAYNNSYIPAQEYLASRGIDISNRSDAVKGLCWGLSSLFGSSGWKKFVGGVSDGYDRNGTYHYLSEGYDWPGAGLTNDMTDREFVTKLCNYVVENVSVFYKGQPQYHQGWENRYRNELKDCLAFITQHEQDAEASKPVPAPDPEPKPEVTPAPVPVPN</sequence>
<feature type="domain" description="Type VI secretion system spike protein VgrG3-like C-terminal" evidence="2">
    <location>
        <begin position="3"/>
        <end position="129"/>
    </location>
</feature>
<feature type="non-terminal residue" evidence="3">
    <location>
        <position position="1"/>
    </location>
</feature>
<organism evidence="3 4">
    <name type="scientific">Enteroscipio rubneri</name>
    <dbReference type="NCBI Taxonomy" id="2070686"/>
    <lineage>
        <taxon>Bacteria</taxon>
        <taxon>Bacillati</taxon>
        <taxon>Actinomycetota</taxon>
        <taxon>Coriobacteriia</taxon>
        <taxon>Eggerthellales</taxon>
        <taxon>Eggerthellaceae</taxon>
        <taxon>Enteroscipio</taxon>
    </lineage>
</organism>
<gene>
    <name evidence="3" type="ORF">C2L71_11860</name>
</gene>
<dbReference type="Proteomes" id="UP000236197">
    <property type="component" value="Unassembled WGS sequence"/>
</dbReference>